<evidence type="ECO:0000256" key="1">
    <source>
        <dbReference type="SAM" id="SignalP"/>
    </source>
</evidence>
<name>A0AAV8YJ94_9CUCU</name>
<dbReference type="Pfam" id="PF07841">
    <property type="entry name" value="DM4_12"/>
    <property type="match status" value="1"/>
</dbReference>
<feature type="chain" id="PRO_5044001226" evidence="1">
    <location>
        <begin position="22"/>
        <end position="187"/>
    </location>
</feature>
<dbReference type="InterPro" id="IPR006631">
    <property type="entry name" value="DM4_12"/>
</dbReference>
<dbReference type="SMART" id="SM00718">
    <property type="entry name" value="DM4_12"/>
    <property type="match status" value="1"/>
</dbReference>
<proteinExistence type="predicted"/>
<keyword evidence="3" id="KW-1185">Reference proteome</keyword>
<organism evidence="2 3">
    <name type="scientific">Aromia moschata</name>
    <dbReference type="NCBI Taxonomy" id="1265417"/>
    <lineage>
        <taxon>Eukaryota</taxon>
        <taxon>Metazoa</taxon>
        <taxon>Ecdysozoa</taxon>
        <taxon>Arthropoda</taxon>
        <taxon>Hexapoda</taxon>
        <taxon>Insecta</taxon>
        <taxon>Pterygota</taxon>
        <taxon>Neoptera</taxon>
        <taxon>Endopterygota</taxon>
        <taxon>Coleoptera</taxon>
        <taxon>Polyphaga</taxon>
        <taxon>Cucujiformia</taxon>
        <taxon>Chrysomeloidea</taxon>
        <taxon>Cerambycidae</taxon>
        <taxon>Cerambycinae</taxon>
        <taxon>Callichromatini</taxon>
        <taxon>Aromia</taxon>
    </lineage>
</organism>
<sequence length="187" mass="21119">MPFNLFYIIITFITFINTSHHFQLVLGFGTPVKLGSKQSMAVGWNFQFQYPEATNITQLQVYPPVVSSRAREKREMQESDRSLFYMAVEGILDREGINGRECILRSICENAADSTFHEANGLYGHLLHIALTPTYGDGEIDEGLDPAYLEAQKAGQYGVECYTLYPNCNLENGLLGFFSVLENELQK</sequence>
<protein>
    <submittedName>
        <fullName evidence="2">Uncharacterized protein</fullName>
    </submittedName>
</protein>
<comment type="caution">
    <text evidence="2">The sequence shown here is derived from an EMBL/GenBank/DDBJ whole genome shotgun (WGS) entry which is preliminary data.</text>
</comment>
<dbReference type="AlphaFoldDB" id="A0AAV8YJ94"/>
<feature type="signal peptide" evidence="1">
    <location>
        <begin position="1"/>
        <end position="21"/>
    </location>
</feature>
<accession>A0AAV8YJ94</accession>
<dbReference type="PANTHER" id="PTHR21398:SF11">
    <property type="entry name" value="HDC15381-RELATED"/>
    <property type="match status" value="1"/>
</dbReference>
<dbReference type="EMBL" id="JAPWTK010000098">
    <property type="protein sequence ID" value="KAJ8950574.1"/>
    <property type="molecule type" value="Genomic_DNA"/>
</dbReference>
<reference evidence="2" key="1">
    <citation type="journal article" date="2023" name="Insect Mol. Biol.">
        <title>Genome sequencing provides insights into the evolution of gene families encoding plant cell wall-degrading enzymes in longhorned beetles.</title>
        <authorList>
            <person name="Shin N.R."/>
            <person name="Okamura Y."/>
            <person name="Kirsch R."/>
            <person name="Pauchet Y."/>
        </authorList>
    </citation>
    <scope>NUCLEOTIDE SEQUENCE</scope>
    <source>
        <strain evidence="2">AMC_N1</strain>
    </source>
</reference>
<evidence type="ECO:0000313" key="2">
    <source>
        <dbReference type="EMBL" id="KAJ8950574.1"/>
    </source>
</evidence>
<evidence type="ECO:0000313" key="3">
    <source>
        <dbReference type="Proteomes" id="UP001162162"/>
    </source>
</evidence>
<gene>
    <name evidence="2" type="ORF">NQ318_015707</name>
</gene>
<dbReference type="Proteomes" id="UP001162162">
    <property type="component" value="Unassembled WGS sequence"/>
</dbReference>
<keyword evidence="1" id="KW-0732">Signal</keyword>
<dbReference type="PANTHER" id="PTHR21398">
    <property type="entry name" value="AGAP007094-PA"/>
    <property type="match status" value="1"/>
</dbReference>